<feature type="compositionally biased region" description="Low complexity" evidence="3">
    <location>
        <begin position="160"/>
        <end position="185"/>
    </location>
</feature>
<dbReference type="InterPro" id="IPR025715">
    <property type="entry name" value="FoP_C"/>
</dbReference>
<evidence type="ECO:0000313" key="5">
    <source>
        <dbReference type="EMBL" id="KZO95410.1"/>
    </source>
</evidence>
<dbReference type="SMART" id="SM01218">
    <property type="entry name" value="FoP_duplication"/>
    <property type="match status" value="1"/>
</dbReference>
<dbReference type="SUPFAM" id="SSF54928">
    <property type="entry name" value="RNA-binding domain, RBD"/>
    <property type="match status" value="1"/>
</dbReference>
<dbReference type="Pfam" id="PF00076">
    <property type="entry name" value="RRM_1"/>
    <property type="match status" value="1"/>
</dbReference>
<dbReference type="InterPro" id="IPR035979">
    <property type="entry name" value="RBD_domain_sf"/>
</dbReference>
<reference evidence="5 6" key="1">
    <citation type="journal article" date="2016" name="Mol. Biol. Evol.">
        <title>Comparative Genomics of Early-Diverging Mushroom-Forming Fungi Provides Insights into the Origins of Lignocellulose Decay Capabilities.</title>
        <authorList>
            <person name="Nagy L.G."/>
            <person name="Riley R."/>
            <person name="Tritt A."/>
            <person name="Adam C."/>
            <person name="Daum C."/>
            <person name="Floudas D."/>
            <person name="Sun H."/>
            <person name="Yadav J.S."/>
            <person name="Pangilinan J."/>
            <person name="Larsson K.H."/>
            <person name="Matsuura K."/>
            <person name="Barry K."/>
            <person name="Labutti K."/>
            <person name="Kuo R."/>
            <person name="Ohm R.A."/>
            <person name="Bhattacharya S.S."/>
            <person name="Shirouzu T."/>
            <person name="Yoshinaga Y."/>
            <person name="Martin F.M."/>
            <person name="Grigoriev I.V."/>
            <person name="Hibbett D.S."/>
        </authorList>
    </citation>
    <scope>NUCLEOTIDE SEQUENCE [LARGE SCALE GENOMIC DNA]</scope>
    <source>
        <strain evidence="5 6">TUFC12733</strain>
    </source>
</reference>
<evidence type="ECO:0000256" key="1">
    <source>
        <dbReference type="ARBA" id="ARBA00022884"/>
    </source>
</evidence>
<dbReference type="GO" id="GO:0005634">
    <property type="term" value="C:nucleus"/>
    <property type="evidence" value="ECO:0007669"/>
    <property type="project" value="TreeGrafter"/>
</dbReference>
<proteinExistence type="predicted"/>
<accession>A0A167L7G7</accession>
<dbReference type="InterPro" id="IPR000504">
    <property type="entry name" value="RRM_dom"/>
</dbReference>
<gene>
    <name evidence="5" type="ORF">CALVIDRAFT_564817</name>
</gene>
<dbReference type="Pfam" id="PF13865">
    <property type="entry name" value="FoP_duplication"/>
    <property type="match status" value="1"/>
</dbReference>
<dbReference type="EMBL" id="KV417289">
    <property type="protein sequence ID" value="KZO95410.1"/>
    <property type="molecule type" value="Genomic_DNA"/>
</dbReference>
<protein>
    <submittedName>
        <fullName evidence="5">RNA-binding domain-containing protein</fullName>
    </submittedName>
</protein>
<dbReference type="Proteomes" id="UP000076738">
    <property type="component" value="Unassembled WGS sequence"/>
</dbReference>
<evidence type="ECO:0000259" key="4">
    <source>
        <dbReference type="PROSITE" id="PS50102"/>
    </source>
</evidence>
<dbReference type="AlphaFoldDB" id="A0A167L7G7"/>
<sequence length="231" mass="24104">MADVAMDVPVVPRAQRRSARNRGLPYARPAPRAPAVAATASSGSTRLLVSNLHYEVTEQDLRRLFSRAGALAKSPSIVFDRSGRSTGVAHITFTRHEDALSAKQRFDGEPAKGQKVSIRFEAALPASTPAGPGGAGKSLLARIGANPKASLLDRLGAPSAATTKTAPTGPRAAAGKPGPIRAPRGNRPARSKKAKPKTENDLDKELDAYLATDNEPQSGTADKAADVEMAA</sequence>
<feature type="region of interest" description="Disordered" evidence="3">
    <location>
        <begin position="160"/>
        <end position="231"/>
    </location>
</feature>
<evidence type="ECO:0000256" key="2">
    <source>
        <dbReference type="PROSITE-ProRule" id="PRU00176"/>
    </source>
</evidence>
<dbReference type="OrthoDB" id="5382468at2759"/>
<feature type="compositionally biased region" description="Basic and acidic residues" evidence="3">
    <location>
        <begin position="196"/>
        <end position="207"/>
    </location>
</feature>
<dbReference type="GO" id="GO:0003729">
    <property type="term" value="F:mRNA binding"/>
    <property type="evidence" value="ECO:0007669"/>
    <property type="project" value="TreeGrafter"/>
</dbReference>
<name>A0A167L7G7_CALVF</name>
<dbReference type="PROSITE" id="PS50102">
    <property type="entry name" value="RRM"/>
    <property type="match status" value="1"/>
</dbReference>
<dbReference type="PANTHER" id="PTHR19965">
    <property type="entry name" value="RNA AND EXPORT FACTOR BINDING PROTEIN"/>
    <property type="match status" value="1"/>
</dbReference>
<keyword evidence="6" id="KW-1185">Reference proteome</keyword>
<keyword evidence="1 2" id="KW-0694">RNA-binding</keyword>
<dbReference type="Gene3D" id="3.30.70.330">
    <property type="match status" value="1"/>
</dbReference>
<dbReference type="SMART" id="SM00360">
    <property type="entry name" value="RRM"/>
    <property type="match status" value="1"/>
</dbReference>
<dbReference type="PANTHER" id="PTHR19965:SF82">
    <property type="entry name" value="THO COMPLEX SUBUNIT 4"/>
    <property type="match status" value="1"/>
</dbReference>
<organism evidence="5 6">
    <name type="scientific">Calocera viscosa (strain TUFC12733)</name>
    <dbReference type="NCBI Taxonomy" id="1330018"/>
    <lineage>
        <taxon>Eukaryota</taxon>
        <taxon>Fungi</taxon>
        <taxon>Dikarya</taxon>
        <taxon>Basidiomycota</taxon>
        <taxon>Agaricomycotina</taxon>
        <taxon>Dacrymycetes</taxon>
        <taxon>Dacrymycetales</taxon>
        <taxon>Dacrymycetaceae</taxon>
        <taxon>Calocera</taxon>
    </lineage>
</organism>
<dbReference type="STRING" id="1330018.A0A167L7G7"/>
<dbReference type="InterPro" id="IPR051229">
    <property type="entry name" value="ALYREF_mRNA_export"/>
</dbReference>
<evidence type="ECO:0000256" key="3">
    <source>
        <dbReference type="SAM" id="MobiDB-lite"/>
    </source>
</evidence>
<evidence type="ECO:0000313" key="6">
    <source>
        <dbReference type="Proteomes" id="UP000076738"/>
    </source>
</evidence>
<dbReference type="CDD" id="cd12418">
    <property type="entry name" value="RRM_Aly_REF_like"/>
    <property type="match status" value="1"/>
</dbReference>
<dbReference type="InterPro" id="IPR012677">
    <property type="entry name" value="Nucleotide-bd_a/b_plait_sf"/>
</dbReference>
<feature type="domain" description="RRM" evidence="4">
    <location>
        <begin position="45"/>
        <end position="123"/>
    </location>
</feature>